<feature type="domain" description="EamA" evidence="7">
    <location>
        <begin position="141"/>
        <end position="277"/>
    </location>
</feature>
<dbReference type="PANTHER" id="PTHR32322">
    <property type="entry name" value="INNER MEMBRANE TRANSPORTER"/>
    <property type="match status" value="1"/>
</dbReference>
<dbReference type="PANTHER" id="PTHR32322:SF2">
    <property type="entry name" value="EAMA DOMAIN-CONTAINING PROTEIN"/>
    <property type="match status" value="1"/>
</dbReference>
<organism evidence="8 9">
    <name type="scientific">Oceanibacterium hippocampi</name>
    <dbReference type="NCBI Taxonomy" id="745714"/>
    <lineage>
        <taxon>Bacteria</taxon>
        <taxon>Pseudomonadati</taxon>
        <taxon>Pseudomonadota</taxon>
        <taxon>Alphaproteobacteria</taxon>
        <taxon>Sneathiellales</taxon>
        <taxon>Sneathiellaceae</taxon>
        <taxon>Oceanibacterium</taxon>
    </lineage>
</organism>
<dbReference type="InterPro" id="IPR037185">
    <property type="entry name" value="EmrE-like"/>
</dbReference>
<gene>
    <name evidence="8" type="ORF">OCH7691_03630</name>
</gene>
<feature type="transmembrane region" description="Helical" evidence="6">
    <location>
        <begin position="171"/>
        <end position="192"/>
    </location>
</feature>
<dbReference type="InterPro" id="IPR000620">
    <property type="entry name" value="EamA_dom"/>
</dbReference>
<evidence type="ECO:0000256" key="6">
    <source>
        <dbReference type="SAM" id="Phobius"/>
    </source>
</evidence>
<sequence>MILAVFFWASSLNANKALVATLSVTEVAGTRFALGALVIWSLVLITRQRVNIRSLDKRILLMGFLEPGLVSVLVIWGVTLTTATHAIILWSMMPIIQPVLGRLVLGEPMSRVVVIASLIALAGSLILVSGSLSSPAASIEGDLLCLAGVLCACLNQLAARRVATGGTSNPFVITAFQLTLALIFILGVMVFIERPDITLDQQGDTAYMLLAYAGLAGSAGPFLLYNYALRHMTVGRISLFIPLTAPIGAAIAWALLGEELQWFEFVGLAVIVTAVFLPLLSEQRRRQARRLA</sequence>
<evidence type="ECO:0000313" key="8">
    <source>
        <dbReference type="EMBL" id="SLN73632.1"/>
    </source>
</evidence>
<dbReference type="EMBL" id="FWFR01000003">
    <property type="protein sequence ID" value="SLN73632.1"/>
    <property type="molecule type" value="Genomic_DNA"/>
</dbReference>
<feature type="transmembrane region" description="Helical" evidence="6">
    <location>
        <begin position="262"/>
        <end position="280"/>
    </location>
</feature>
<dbReference type="InterPro" id="IPR050638">
    <property type="entry name" value="AA-Vitamin_Transporters"/>
</dbReference>
<dbReference type="GO" id="GO:0016020">
    <property type="term" value="C:membrane"/>
    <property type="evidence" value="ECO:0007669"/>
    <property type="project" value="UniProtKB-SubCell"/>
</dbReference>
<evidence type="ECO:0000256" key="5">
    <source>
        <dbReference type="ARBA" id="ARBA00023136"/>
    </source>
</evidence>
<dbReference type="SUPFAM" id="SSF103481">
    <property type="entry name" value="Multidrug resistance efflux transporter EmrE"/>
    <property type="match status" value="2"/>
</dbReference>
<evidence type="ECO:0000259" key="7">
    <source>
        <dbReference type="Pfam" id="PF00892"/>
    </source>
</evidence>
<feature type="transmembrane region" description="Helical" evidence="6">
    <location>
        <begin position="207"/>
        <end position="225"/>
    </location>
</feature>
<comment type="similarity">
    <text evidence="2">Belongs to the EamA transporter family.</text>
</comment>
<keyword evidence="3 6" id="KW-0812">Transmembrane</keyword>
<dbReference type="InParanoid" id="A0A1Y5TUX3"/>
<feature type="domain" description="EamA" evidence="7">
    <location>
        <begin position="1"/>
        <end position="128"/>
    </location>
</feature>
<dbReference type="Proteomes" id="UP000193200">
    <property type="component" value="Unassembled WGS sequence"/>
</dbReference>
<proteinExistence type="inferred from homology"/>
<evidence type="ECO:0000256" key="4">
    <source>
        <dbReference type="ARBA" id="ARBA00022989"/>
    </source>
</evidence>
<accession>A0A1Y5TUX3</accession>
<feature type="transmembrane region" description="Helical" evidence="6">
    <location>
        <begin position="85"/>
        <end position="105"/>
    </location>
</feature>
<protein>
    <submittedName>
        <fullName evidence="8">EamA-like transporter family protein</fullName>
    </submittedName>
</protein>
<evidence type="ECO:0000256" key="3">
    <source>
        <dbReference type="ARBA" id="ARBA00022692"/>
    </source>
</evidence>
<keyword evidence="5 6" id="KW-0472">Membrane</keyword>
<reference evidence="8 9" key="1">
    <citation type="submission" date="2017-03" db="EMBL/GenBank/DDBJ databases">
        <authorList>
            <person name="Afonso C.L."/>
            <person name="Miller P.J."/>
            <person name="Scott M.A."/>
            <person name="Spackman E."/>
            <person name="Goraichik I."/>
            <person name="Dimitrov K.M."/>
            <person name="Suarez D.L."/>
            <person name="Swayne D.E."/>
        </authorList>
    </citation>
    <scope>NUCLEOTIDE SEQUENCE [LARGE SCALE GENOMIC DNA]</scope>
    <source>
        <strain evidence="8 9">CECT 7691</strain>
    </source>
</reference>
<dbReference type="AlphaFoldDB" id="A0A1Y5TUX3"/>
<dbReference type="Pfam" id="PF00892">
    <property type="entry name" value="EamA"/>
    <property type="match status" value="2"/>
</dbReference>
<feature type="transmembrane region" description="Helical" evidence="6">
    <location>
        <begin position="59"/>
        <end position="79"/>
    </location>
</feature>
<feature type="transmembrane region" description="Helical" evidence="6">
    <location>
        <begin position="139"/>
        <end position="159"/>
    </location>
</feature>
<name>A0A1Y5TUX3_9PROT</name>
<evidence type="ECO:0000256" key="2">
    <source>
        <dbReference type="ARBA" id="ARBA00007362"/>
    </source>
</evidence>
<keyword evidence="9" id="KW-1185">Reference proteome</keyword>
<evidence type="ECO:0000313" key="9">
    <source>
        <dbReference type="Proteomes" id="UP000193200"/>
    </source>
</evidence>
<comment type="subcellular location">
    <subcellularLocation>
        <location evidence="1">Membrane</location>
        <topology evidence="1">Multi-pass membrane protein</topology>
    </subcellularLocation>
</comment>
<feature type="transmembrane region" description="Helical" evidence="6">
    <location>
        <begin position="237"/>
        <end position="256"/>
    </location>
</feature>
<evidence type="ECO:0000256" key="1">
    <source>
        <dbReference type="ARBA" id="ARBA00004141"/>
    </source>
</evidence>
<feature type="transmembrane region" description="Helical" evidence="6">
    <location>
        <begin position="29"/>
        <end position="47"/>
    </location>
</feature>
<feature type="transmembrane region" description="Helical" evidence="6">
    <location>
        <begin position="112"/>
        <end position="133"/>
    </location>
</feature>
<keyword evidence="4 6" id="KW-1133">Transmembrane helix</keyword>